<evidence type="ECO:0000256" key="3">
    <source>
        <dbReference type="ARBA" id="ARBA00023125"/>
    </source>
</evidence>
<dbReference type="Proteomes" id="UP001254257">
    <property type="component" value="Unassembled WGS sequence"/>
</dbReference>
<comment type="caution">
    <text evidence="6">The sequence shown here is derived from an EMBL/GenBank/DDBJ whole genome shotgun (WGS) entry which is preliminary data.</text>
</comment>
<name>A0ABU3S8L5_9HYPH</name>
<dbReference type="InterPro" id="IPR001034">
    <property type="entry name" value="DeoR_HTH"/>
</dbReference>
<evidence type="ECO:0000259" key="5">
    <source>
        <dbReference type="PROSITE" id="PS51000"/>
    </source>
</evidence>
<dbReference type="InterPro" id="IPR050313">
    <property type="entry name" value="Carb_Metab_HTH_regulators"/>
</dbReference>
<dbReference type="Gene3D" id="3.40.50.1360">
    <property type="match status" value="1"/>
</dbReference>
<accession>A0ABU3S8L5</accession>
<evidence type="ECO:0000256" key="2">
    <source>
        <dbReference type="ARBA" id="ARBA00023015"/>
    </source>
</evidence>
<keyword evidence="2" id="KW-0805">Transcription regulation</keyword>
<dbReference type="PRINTS" id="PR00037">
    <property type="entry name" value="HTHLACR"/>
</dbReference>
<keyword evidence="1" id="KW-0678">Repressor</keyword>
<dbReference type="Pfam" id="PF00455">
    <property type="entry name" value="DeoRC"/>
    <property type="match status" value="1"/>
</dbReference>
<protein>
    <submittedName>
        <fullName evidence="6">DeoR/GlpR family DNA-binding transcription regulator</fullName>
    </submittedName>
</protein>
<gene>
    <name evidence="6" type="ORF">RKE40_14510</name>
</gene>
<dbReference type="SUPFAM" id="SSF100950">
    <property type="entry name" value="NagB/RpiA/CoA transferase-like"/>
    <property type="match status" value="1"/>
</dbReference>
<keyword evidence="7" id="KW-1185">Reference proteome</keyword>
<dbReference type="PANTHER" id="PTHR30363:SF4">
    <property type="entry name" value="GLYCEROL-3-PHOSPHATE REGULON REPRESSOR"/>
    <property type="match status" value="1"/>
</dbReference>
<dbReference type="PROSITE" id="PS00894">
    <property type="entry name" value="HTH_DEOR_1"/>
    <property type="match status" value="1"/>
</dbReference>
<evidence type="ECO:0000313" key="6">
    <source>
        <dbReference type="EMBL" id="MDU0341108.1"/>
    </source>
</evidence>
<dbReference type="InterPro" id="IPR014036">
    <property type="entry name" value="DeoR-like_C"/>
</dbReference>
<sequence length="281" mass="30417">MSVMEQRYRSHMNTNGIHMNIALGSDGRQMAIAEMLRSRDFISVEELATHFAVATQTIRRDLVALCDQGVARRRHGGIESLARSGNLTFKDRRVLHREAKQAIAAAVAGRVADGESISLGIGTTTQFVAEALLAHRQLKIVTNNLPLAVMVGQNSDFSLAIAGGTVRGGDLDVCGATVDAFFASYKVDIAIFGVGGIDEDGSLLDFSEEEVRAREAMLRNCRRSYLVLDSSKFTRPAHVHGGRIDQVTAVFCDTEPPGAIRQMLDESGVQFVNSAEAAVRP</sequence>
<dbReference type="GO" id="GO:0003677">
    <property type="term" value="F:DNA binding"/>
    <property type="evidence" value="ECO:0007669"/>
    <property type="project" value="UniProtKB-KW"/>
</dbReference>
<keyword evidence="3 6" id="KW-0238">DNA-binding</keyword>
<evidence type="ECO:0000256" key="1">
    <source>
        <dbReference type="ARBA" id="ARBA00022491"/>
    </source>
</evidence>
<dbReference type="InterPro" id="IPR036388">
    <property type="entry name" value="WH-like_DNA-bd_sf"/>
</dbReference>
<dbReference type="SMART" id="SM01134">
    <property type="entry name" value="DeoRC"/>
    <property type="match status" value="1"/>
</dbReference>
<dbReference type="PANTHER" id="PTHR30363">
    <property type="entry name" value="HTH-TYPE TRANSCRIPTIONAL REGULATOR SRLR-RELATED"/>
    <property type="match status" value="1"/>
</dbReference>
<dbReference type="SMART" id="SM00420">
    <property type="entry name" value="HTH_DEOR"/>
    <property type="match status" value="1"/>
</dbReference>
<dbReference type="InterPro" id="IPR037171">
    <property type="entry name" value="NagB/RpiA_transferase-like"/>
</dbReference>
<dbReference type="PROSITE" id="PS51000">
    <property type="entry name" value="HTH_DEOR_2"/>
    <property type="match status" value="1"/>
</dbReference>
<reference evidence="6 7" key="1">
    <citation type="submission" date="2023-09" db="EMBL/GenBank/DDBJ databases">
        <title>Whole genome shotgun sequencing (WGS) of Bosea sp. ZW T0_25, isolated from stored onions (Allium cepa).</title>
        <authorList>
            <person name="Stoll D.A."/>
            <person name="Huch M."/>
        </authorList>
    </citation>
    <scope>NUCLEOTIDE SEQUENCE [LARGE SCALE GENOMIC DNA]</scope>
    <source>
        <strain evidence="6 7">ZW T0_25</strain>
    </source>
</reference>
<dbReference type="InterPro" id="IPR036390">
    <property type="entry name" value="WH_DNA-bd_sf"/>
</dbReference>
<dbReference type="Pfam" id="PF08220">
    <property type="entry name" value="HTH_DeoR"/>
    <property type="match status" value="1"/>
</dbReference>
<dbReference type="InterPro" id="IPR018356">
    <property type="entry name" value="Tscrpt_reg_HTH_DeoR_CS"/>
</dbReference>
<feature type="domain" description="HTH deoR-type" evidence="5">
    <location>
        <begin position="25"/>
        <end position="80"/>
    </location>
</feature>
<proteinExistence type="predicted"/>
<dbReference type="RefSeq" id="WP_316018944.1">
    <property type="nucleotide sequence ID" value="NZ_JAWDID010000020.1"/>
</dbReference>
<evidence type="ECO:0000313" key="7">
    <source>
        <dbReference type="Proteomes" id="UP001254257"/>
    </source>
</evidence>
<organism evidence="6 7">
    <name type="scientific">Bosea rubneri</name>
    <dbReference type="NCBI Taxonomy" id="3075434"/>
    <lineage>
        <taxon>Bacteria</taxon>
        <taxon>Pseudomonadati</taxon>
        <taxon>Pseudomonadota</taxon>
        <taxon>Alphaproteobacteria</taxon>
        <taxon>Hyphomicrobiales</taxon>
        <taxon>Boseaceae</taxon>
        <taxon>Bosea</taxon>
    </lineage>
</organism>
<evidence type="ECO:0000256" key="4">
    <source>
        <dbReference type="ARBA" id="ARBA00023163"/>
    </source>
</evidence>
<dbReference type="EMBL" id="JAWDID010000020">
    <property type="protein sequence ID" value="MDU0341108.1"/>
    <property type="molecule type" value="Genomic_DNA"/>
</dbReference>
<keyword evidence="4" id="KW-0804">Transcription</keyword>
<dbReference type="Gene3D" id="1.10.10.10">
    <property type="entry name" value="Winged helix-like DNA-binding domain superfamily/Winged helix DNA-binding domain"/>
    <property type="match status" value="1"/>
</dbReference>
<dbReference type="SUPFAM" id="SSF46785">
    <property type="entry name" value="Winged helix' DNA-binding domain"/>
    <property type="match status" value="1"/>
</dbReference>